<evidence type="ECO:0000259" key="3">
    <source>
        <dbReference type="Pfam" id="PF05617"/>
    </source>
</evidence>
<dbReference type="GO" id="GO:0080155">
    <property type="term" value="P:regulation of double fertilization forming a zygote and endosperm"/>
    <property type="evidence" value="ECO:0007669"/>
    <property type="project" value="TreeGrafter"/>
</dbReference>
<evidence type="ECO:0000256" key="1">
    <source>
        <dbReference type="ARBA" id="ARBA00022729"/>
    </source>
</evidence>
<accession>A0A2N9I0G4</accession>
<gene>
    <name evidence="4" type="ORF">FSB_LOCUS45386</name>
</gene>
<dbReference type="Pfam" id="PF05617">
    <property type="entry name" value="Prolamin_like"/>
    <property type="match status" value="1"/>
</dbReference>
<reference evidence="4" key="1">
    <citation type="submission" date="2018-02" db="EMBL/GenBank/DDBJ databases">
        <authorList>
            <person name="Cohen D.B."/>
            <person name="Kent A.D."/>
        </authorList>
    </citation>
    <scope>NUCLEOTIDE SEQUENCE</scope>
</reference>
<evidence type="ECO:0000313" key="4">
    <source>
        <dbReference type="EMBL" id="SPD17504.1"/>
    </source>
</evidence>
<sequence>MGSVQQKFILLTLAFAVMASTPALSYHSLHRGRPLIVFPESDRCWKYITRVQGCQHEIFAAFGKDKGQFNISAKCCQAIQGLPRGCGIWIFGGRAFLPSFSYNVHNYCAAEGFTPTPPPINN</sequence>
<dbReference type="GO" id="GO:0031982">
    <property type="term" value="C:vesicle"/>
    <property type="evidence" value="ECO:0007669"/>
    <property type="project" value="TreeGrafter"/>
</dbReference>
<dbReference type="GO" id="GO:0005576">
    <property type="term" value="C:extracellular region"/>
    <property type="evidence" value="ECO:0007669"/>
    <property type="project" value="TreeGrafter"/>
</dbReference>
<dbReference type="AlphaFoldDB" id="A0A2N9I0G4"/>
<feature type="chain" id="PRO_5014809060" description="Prolamin-like domain-containing protein" evidence="2">
    <location>
        <begin position="26"/>
        <end position="122"/>
    </location>
</feature>
<protein>
    <recommendedName>
        <fullName evidence="3">Prolamin-like domain-containing protein</fullName>
    </recommendedName>
</protein>
<dbReference type="GO" id="GO:0009567">
    <property type="term" value="P:double fertilization forming a zygote and endosperm"/>
    <property type="evidence" value="ECO:0007669"/>
    <property type="project" value="TreeGrafter"/>
</dbReference>
<proteinExistence type="predicted"/>
<dbReference type="EMBL" id="OIVN01004447">
    <property type="protein sequence ID" value="SPD17504.1"/>
    <property type="molecule type" value="Genomic_DNA"/>
</dbReference>
<dbReference type="PANTHER" id="PTHR31181:SF51">
    <property type="entry name" value="EGG CELL-SECRETED PROTEIN 1.4"/>
    <property type="match status" value="1"/>
</dbReference>
<dbReference type="PANTHER" id="PTHR31181">
    <property type="entry name" value="EGG CELL-SECRETED PROTEIN 1.4"/>
    <property type="match status" value="1"/>
</dbReference>
<dbReference type="GO" id="GO:2000008">
    <property type="term" value="P:regulation of protein localization to cell surface"/>
    <property type="evidence" value="ECO:0007669"/>
    <property type="project" value="TreeGrafter"/>
</dbReference>
<organism evidence="4">
    <name type="scientific">Fagus sylvatica</name>
    <name type="common">Beechnut</name>
    <dbReference type="NCBI Taxonomy" id="28930"/>
    <lineage>
        <taxon>Eukaryota</taxon>
        <taxon>Viridiplantae</taxon>
        <taxon>Streptophyta</taxon>
        <taxon>Embryophyta</taxon>
        <taxon>Tracheophyta</taxon>
        <taxon>Spermatophyta</taxon>
        <taxon>Magnoliopsida</taxon>
        <taxon>eudicotyledons</taxon>
        <taxon>Gunneridae</taxon>
        <taxon>Pentapetalae</taxon>
        <taxon>rosids</taxon>
        <taxon>fabids</taxon>
        <taxon>Fagales</taxon>
        <taxon>Fagaceae</taxon>
        <taxon>Fagus</taxon>
    </lineage>
</organism>
<name>A0A2N9I0G4_FAGSY</name>
<dbReference type="InterPro" id="IPR008502">
    <property type="entry name" value="Prolamin-like"/>
</dbReference>
<keyword evidence="1 2" id="KW-0732">Signal</keyword>
<feature type="domain" description="Prolamin-like" evidence="3">
    <location>
        <begin position="44"/>
        <end position="108"/>
    </location>
</feature>
<feature type="signal peptide" evidence="2">
    <location>
        <begin position="1"/>
        <end position="25"/>
    </location>
</feature>
<evidence type="ECO:0000256" key="2">
    <source>
        <dbReference type="SAM" id="SignalP"/>
    </source>
</evidence>